<evidence type="ECO:0000256" key="3">
    <source>
        <dbReference type="ARBA" id="ARBA00022598"/>
    </source>
</evidence>
<reference evidence="8 9" key="1">
    <citation type="submission" date="2021-09" db="EMBL/GenBank/DDBJ databases">
        <title>Genomic insights and catalytic innovation underlie evolution of tropane alkaloids biosynthesis.</title>
        <authorList>
            <person name="Wang Y.-J."/>
            <person name="Tian T."/>
            <person name="Huang J.-P."/>
            <person name="Huang S.-X."/>
        </authorList>
    </citation>
    <scope>NUCLEOTIDE SEQUENCE [LARGE SCALE GENOMIC DNA]</scope>
    <source>
        <strain evidence="8">KIB-2018</strain>
        <tissue evidence="8">Leaf</tissue>
    </source>
</reference>
<name>A0AAV8TX84_9ROSI</name>
<evidence type="ECO:0000259" key="7">
    <source>
        <dbReference type="Pfam" id="PF13193"/>
    </source>
</evidence>
<feature type="domain" description="AMP-dependent synthetase/ligase" evidence="6">
    <location>
        <begin position="21"/>
        <end position="408"/>
    </location>
</feature>
<dbReference type="GO" id="GO:0005829">
    <property type="term" value="C:cytosol"/>
    <property type="evidence" value="ECO:0007669"/>
    <property type="project" value="UniProtKB-SubCell"/>
</dbReference>
<evidence type="ECO:0008006" key="10">
    <source>
        <dbReference type="Google" id="ProtNLM"/>
    </source>
</evidence>
<evidence type="ECO:0000313" key="9">
    <source>
        <dbReference type="Proteomes" id="UP001159364"/>
    </source>
</evidence>
<evidence type="ECO:0000256" key="2">
    <source>
        <dbReference type="ARBA" id="ARBA00006432"/>
    </source>
</evidence>
<dbReference type="InterPro" id="IPR045851">
    <property type="entry name" value="AMP-bd_C_sf"/>
</dbReference>
<evidence type="ECO:0000313" key="8">
    <source>
        <dbReference type="EMBL" id="KAJ8771151.1"/>
    </source>
</evidence>
<dbReference type="Proteomes" id="UP001159364">
    <property type="component" value="Linkage Group LG03"/>
</dbReference>
<comment type="subcellular location">
    <subcellularLocation>
        <location evidence="1">Cytoplasm</location>
        <location evidence="1">Cytosol</location>
    </subcellularLocation>
</comment>
<feature type="domain" description="AMP-binding enzyme C-terminal" evidence="7">
    <location>
        <begin position="458"/>
        <end position="532"/>
    </location>
</feature>
<comment type="caution">
    <text evidence="8">The sequence shown here is derived from an EMBL/GenBank/DDBJ whole genome shotgun (WGS) entry which is preliminary data.</text>
</comment>
<protein>
    <recommendedName>
        <fullName evidence="10">4-coumarate--CoA ligase</fullName>
    </recommendedName>
</protein>
<evidence type="ECO:0000256" key="5">
    <source>
        <dbReference type="ARBA" id="ARBA00022840"/>
    </source>
</evidence>
<proteinExistence type="inferred from homology"/>
<keyword evidence="5" id="KW-0067">ATP-binding</keyword>
<dbReference type="EMBL" id="JAIWQS010000003">
    <property type="protein sequence ID" value="KAJ8771151.1"/>
    <property type="molecule type" value="Genomic_DNA"/>
</dbReference>
<dbReference type="InterPro" id="IPR025110">
    <property type="entry name" value="AMP-bd_C"/>
</dbReference>
<dbReference type="GO" id="GO:0005524">
    <property type="term" value="F:ATP binding"/>
    <property type="evidence" value="ECO:0007669"/>
    <property type="project" value="UniProtKB-KW"/>
</dbReference>
<dbReference type="PANTHER" id="PTHR43859">
    <property type="entry name" value="ACYL-ACTIVATING ENZYME"/>
    <property type="match status" value="1"/>
</dbReference>
<keyword evidence="9" id="KW-1185">Reference proteome</keyword>
<dbReference type="PROSITE" id="PS00455">
    <property type="entry name" value="AMP_BINDING"/>
    <property type="match status" value="1"/>
</dbReference>
<evidence type="ECO:0000256" key="1">
    <source>
        <dbReference type="ARBA" id="ARBA00004514"/>
    </source>
</evidence>
<dbReference type="GO" id="GO:0016874">
    <property type="term" value="F:ligase activity"/>
    <property type="evidence" value="ECO:0007669"/>
    <property type="project" value="UniProtKB-KW"/>
</dbReference>
<dbReference type="InterPro" id="IPR020845">
    <property type="entry name" value="AMP-binding_CS"/>
</dbReference>
<keyword evidence="3" id="KW-0436">Ligase</keyword>
<dbReference type="PANTHER" id="PTHR43859:SF11">
    <property type="entry name" value="4-COUMARATE--COA LIGASE"/>
    <property type="match status" value="1"/>
</dbReference>
<keyword evidence="4" id="KW-0547">Nucleotide-binding</keyword>
<dbReference type="Gene3D" id="3.30.300.30">
    <property type="match status" value="1"/>
</dbReference>
<evidence type="ECO:0000259" key="6">
    <source>
        <dbReference type="Pfam" id="PF00501"/>
    </source>
</evidence>
<dbReference type="InterPro" id="IPR042099">
    <property type="entry name" value="ANL_N_sf"/>
</dbReference>
<gene>
    <name evidence="8" type="ORF">K2173_023476</name>
</gene>
<dbReference type="InterPro" id="IPR000873">
    <property type="entry name" value="AMP-dep_synth/lig_dom"/>
</dbReference>
<dbReference type="Pfam" id="PF00501">
    <property type="entry name" value="AMP-binding"/>
    <property type="match status" value="1"/>
</dbReference>
<organism evidence="8 9">
    <name type="scientific">Erythroxylum novogranatense</name>
    <dbReference type="NCBI Taxonomy" id="1862640"/>
    <lineage>
        <taxon>Eukaryota</taxon>
        <taxon>Viridiplantae</taxon>
        <taxon>Streptophyta</taxon>
        <taxon>Embryophyta</taxon>
        <taxon>Tracheophyta</taxon>
        <taxon>Spermatophyta</taxon>
        <taxon>Magnoliopsida</taxon>
        <taxon>eudicotyledons</taxon>
        <taxon>Gunneridae</taxon>
        <taxon>Pentapetalae</taxon>
        <taxon>rosids</taxon>
        <taxon>fabids</taxon>
        <taxon>Malpighiales</taxon>
        <taxon>Erythroxylaceae</taxon>
        <taxon>Erythroxylum</taxon>
    </lineage>
</organism>
<dbReference type="AlphaFoldDB" id="A0AAV8TX84"/>
<accession>A0AAV8TX84</accession>
<evidence type="ECO:0000256" key="4">
    <source>
        <dbReference type="ARBA" id="ARBA00022741"/>
    </source>
</evidence>
<dbReference type="SUPFAM" id="SSF56801">
    <property type="entry name" value="Acetyl-CoA synthetase-like"/>
    <property type="match status" value="1"/>
</dbReference>
<sequence>MDQGLVLCSANYMPLSPITFLEKTATVYGDKTSIVYGTVRFSWRETHERCLRLASALVQLHIVPGDIVAALAPNVPELYELHFSVPMAGAILSALSTSLDAATLAVLLQKLDPKLIFVDYQFVEVVLKALDSFLPDNSKRPHLVIILECSQSISTMTTPYQSLGLDYNSFLAVGKVGFKPVWPENECDPITISFTSGSTGVPKGVVYSHRATYLNSLAQMIQCELGKNPVFLWTLDMFRCNGWCLTWAMAAIGGTNICIREVTSQIIFEAIYVHKVTHLCGPPILLNIIAEAPDCYQKPVCSKVFIVVAGILPSPQIVKNVEVLGFIVSHGYGMTEALGPAIVGPWRTASHEKAVNNERKLKSPQGVHNTFVEDFDVKDPNTMISLPSDGNTIGEIMFRSNIFMSGYFKSPNATREAFRGGWYHTGDIGVRQRNGSLRMKDRAKDSVTVGQETVSTLEIESVLLRHPKILRAAVVGKSDTVLKQVPCAFVELKEEYSSSAEEIIKFCGDKLPEHMVPQLVVFGDIPVNFNGKAQKFILRERINAMNSPTDN</sequence>
<comment type="similarity">
    <text evidence="2">Belongs to the ATP-dependent AMP-binding enzyme family.</text>
</comment>
<dbReference type="Gene3D" id="3.40.50.12780">
    <property type="entry name" value="N-terminal domain of ligase-like"/>
    <property type="match status" value="1"/>
</dbReference>
<dbReference type="Pfam" id="PF13193">
    <property type="entry name" value="AMP-binding_C"/>
    <property type="match status" value="1"/>
</dbReference>